<dbReference type="PANTHER" id="PTHR30069">
    <property type="entry name" value="TONB-DEPENDENT OUTER MEMBRANE RECEPTOR"/>
    <property type="match status" value="1"/>
</dbReference>
<accession>A0A941I1S1</accession>
<dbReference type="NCBIfam" id="TIGR01786">
    <property type="entry name" value="TonB-hemlactrns"/>
    <property type="match status" value="1"/>
</dbReference>
<dbReference type="PANTHER" id="PTHR30069:SF29">
    <property type="entry name" value="HEMOGLOBIN AND HEMOGLOBIN-HAPTOGLOBIN-BINDING PROTEIN 1-RELATED"/>
    <property type="match status" value="1"/>
</dbReference>
<dbReference type="AlphaFoldDB" id="A0A941I1S1"/>
<keyword evidence="5 11" id="KW-0812">Transmembrane</keyword>
<keyword evidence="3 11" id="KW-0813">Transport</keyword>
<sequence>MRKVISSNRPISHRHQLALAIATIFAQQLAMAQSQTAPPKSQDLGTTVVTATRIETQAENVSGTVTSIERKMLDRRFIGSSADLFKDEPDIAMAKDLRRFGATRVNIRGIEDNRVLQTVDGVRLPDYYNGGGPTNFTMSATPGSMPDFLKQVEVVRGAASSLYGSDALAGVVGYITLKPQDLLGAEQTTATRLKLSYNGSNQGWTKTALLAARTGSVDWLFGASHNSAQETKNKGEDASKSPTRSKPNPQDNTDYGVLTKAIWRPEPSHKLSWTIEGRESQSENDILRLAASMPKLTSMQGDDQVRRVRSSLEWEHQPQQAWYDRFSARLFSQNAQTHNHNIALRRNTSATCSAAAGAGNNCSLDQDFFFDQSTRGLNTLVEKAWETAGLTHIISGGLDWSRVQVEEKRDAKIRNETTGTNLNSLAGETYPLRDFANGRTTQSGLFIQDEIDGLANGALQLAMGVRYDRTQLSPEIDALAQQTLSLLGRTLSAPTHSAVSPKISARWRVDPSLQAYAQLAKGFRAPNYSEVNGAFRNSSQFYSVVPNADLKPETSNGLELGLRGNSDNMRWHIAIFDNRYRDFIETVQLSCPSDPRCYAPSPAWRTNTSINLTKVRIYGAETRGSWTLAPSWQADFAFAYSHGENQDNQQALNSIEPMRASAGLMYQTTAWGLETRIRGAARKKDVDDTPSPYFKPAAYATVDLSTWWSPSKHYRIQAGISNLLDKKYWLWSDIRQADAPNPQGVAFYSQPGRSFHLSLQADF</sequence>
<dbReference type="GO" id="GO:0015344">
    <property type="term" value="F:siderophore uptake transmembrane transporter activity"/>
    <property type="evidence" value="ECO:0007669"/>
    <property type="project" value="TreeGrafter"/>
</dbReference>
<feature type="domain" description="TonB-dependent receptor-like beta-barrel" evidence="16">
    <location>
        <begin position="301"/>
        <end position="723"/>
    </location>
</feature>
<evidence type="ECO:0000259" key="16">
    <source>
        <dbReference type="Pfam" id="PF00593"/>
    </source>
</evidence>
<dbReference type="RefSeq" id="WP_212682661.1">
    <property type="nucleotide sequence ID" value="NZ_JAGSPM010000001.1"/>
</dbReference>
<dbReference type="GO" id="GO:0009279">
    <property type="term" value="C:cell outer membrane"/>
    <property type="evidence" value="ECO:0007669"/>
    <property type="project" value="UniProtKB-SubCell"/>
</dbReference>
<feature type="compositionally biased region" description="Polar residues" evidence="14">
    <location>
        <begin position="240"/>
        <end position="253"/>
    </location>
</feature>
<evidence type="ECO:0000259" key="17">
    <source>
        <dbReference type="Pfam" id="PF07715"/>
    </source>
</evidence>
<keyword evidence="9 18" id="KW-0675">Receptor</keyword>
<dbReference type="InterPro" id="IPR037066">
    <property type="entry name" value="Plug_dom_sf"/>
</dbReference>
<name>A0A941I1S1_9BURK</name>
<feature type="domain" description="TonB-dependent receptor plug" evidence="17">
    <location>
        <begin position="59"/>
        <end position="171"/>
    </location>
</feature>
<feature type="signal peptide" evidence="15">
    <location>
        <begin position="1"/>
        <end position="32"/>
    </location>
</feature>
<feature type="region of interest" description="Disordered" evidence="14">
    <location>
        <begin position="224"/>
        <end position="255"/>
    </location>
</feature>
<gene>
    <name evidence="18" type="ORF">KDM92_01315</name>
</gene>
<dbReference type="InterPro" id="IPR000531">
    <property type="entry name" value="Beta-barrel_TonB"/>
</dbReference>
<dbReference type="Gene3D" id="2.170.130.10">
    <property type="entry name" value="TonB-dependent receptor, plug domain"/>
    <property type="match status" value="1"/>
</dbReference>
<dbReference type="GO" id="GO:0044718">
    <property type="term" value="P:siderophore transmembrane transport"/>
    <property type="evidence" value="ECO:0007669"/>
    <property type="project" value="TreeGrafter"/>
</dbReference>
<dbReference type="GO" id="GO:0015232">
    <property type="term" value="F:heme transmembrane transporter activity"/>
    <property type="evidence" value="ECO:0007669"/>
    <property type="project" value="InterPro"/>
</dbReference>
<evidence type="ECO:0000256" key="13">
    <source>
        <dbReference type="RuleBase" id="RU003357"/>
    </source>
</evidence>
<keyword evidence="8 11" id="KW-0472">Membrane</keyword>
<evidence type="ECO:0000313" key="18">
    <source>
        <dbReference type="EMBL" id="MBR7745205.1"/>
    </source>
</evidence>
<dbReference type="NCBIfam" id="TIGR01785">
    <property type="entry name" value="TonB-hemin"/>
    <property type="match status" value="1"/>
</dbReference>
<evidence type="ECO:0000256" key="10">
    <source>
        <dbReference type="ARBA" id="ARBA00023237"/>
    </source>
</evidence>
<reference evidence="18 19" key="1">
    <citation type="submission" date="2021-04" db="EMBL/GenBank/DDBJ databases">
        <title>novel species isolated from subtropical streams in China.</title>
        <authorList>
            <person name="Lu H."/>
        </authorList>
    </citation>
    <scope>NUCLEOTIDE SEQUENCE [LARGE SCALE GENOMIC DNA]</scope>
    <source>
        <strain evidence="18 19">BYS107W</strain>
    </source>
</reference>
<dbReference type="InterPro" id="IPR011276">
    <property type="entry name" value="TonB_haem/Hb_rcpt"/>
</dbReference>
<dbReference type="Pfam" id="PF07715">
    <property type="entry name" value="Plug"/>
    <property type="match status" value="1"/>
</dbReference>
<dbReference type="Proteomes" id="UP000680158">
    <property type="component" value="Unassembled WGS sequence"/>
</dbReference>
<dbReference type="EMBL" id="JAGSPM010000001">
    <property type="protein sequence ID" value="MBR7745205.1"/>
    <property type="molecule type" value="Genomic_DNA"/>
</dbReference>
<evidence type="ECO:0000256" key="5">
    <source>
        <dbReference type="ARBA" id="ARBA00022692"/>
    </source>
</evidence>
<dbReference type="InterPro" id="IPR010949">
    <property type="entry name" value="TonB_Hb/transfer/lactofer_rcpt"/>
</dbReference>
<organism evidence="18 19">
    <name type="scientific">Undibacterium baiyunense</name>
    <dbReference type="NCBI Taxonomy" id="2828731"/>
    <lineage>
        <taxon>Bacteria</taxon>
        <taxon>Pseudomonadati</taxon>
        <taxon>Pseudomonadota</taxon>
        <taxon>Betaproteobacteria</taxon>
        <taxon>Burkholderiales</taxon>
        <taxon>Oxalobacteraceae</taxon>
        <taxon>Undibacterium</taxon>
    </lineage>
</organism>
<feature type="short sequence motif" description="TonB C-terminal box" evidence="12">
    <location>
        <begin position="746"/>
        <end position="763"/>
    </location>
</feature>
<evidence type="ECO:0000256" key="14">
    <source>
        <dbReference type="SAM" id="MobiDB-lite"/>
    </source>
</evidence>
<dbReference type="InterPro" id="IPR039426">
    <property type="entry name" value="TonB-dep_rcpt-like"/>
</dbReference>
<dbReference type="PROSITE" id="PS01156">
    <property type="entry name" value="TONB_DEPENDENT_REC_2"/>
    <property type="match status" value="1"/>
</dbReference>
<keyword evidence="10 11" id="KW-0998">Cell outer membrane</keyword>
<keyword evidence="4 11" id="KW-1134">Transmembrane beta strand</keyword>
<dbReference type="InterPro" id="IPR036942">
    <property type="entry name" value="Beta-barrel_TonB_sf"/>
</dbReference>
<comment type="similarity">
    <text evidence="2 11 13">Belongs to the TonB-dependent receptor family.</text>
</comment>
<keyword evidence="19" id="KW-1185">Reference proteome</keyword>
<keyword evidence="7 13" id="KW-0798">TonB box</keyword>
<dbReference type="CDD" id="cd01347">
    <property type="entry name" value="ligand_gated_channel"/>
    <property type="match status" value="1"/>
</dbReference>
<comment type="subcellular location">
    <subcellularLocation>
        <location evidence="1 11">Cell outer membrane</location>
        <topology evidence="1 11">Multi-pass membrane protein</topology>
    </subcellularLocation>
</comment>
<dbReference type="InterPro" id="IPR010917">
    <property type="entry name" value="TonB_rcpt_CS"/>
</dbReference>
<proteinExistence type="inferred from homology"/>
<evidence type="ECO:0000313" key="19">
    <source>
        <dbReference type="Proteomes" id="UP000680158"/>
    </source>
</evidence>
<evidence type="ECO:0000256" key="4">
    <source>
        <dbReference type="ARBA" id="ARBA00022452"/>
    </source>
</evidence>
<evidence type="ECO:0000256" key="9">
    <source>
        <dbReference type="ARBA" id="ARBA00023170"/>
    </source>
</evidence>
<evidence type="ECO:0000256" key="6">
    <source>
        <dbReference type="ARBA" id="ARBA00022729"/>
    </source>
</evidence>
<dbReference type="PROSITE" id="PS52016">
    <property type="entry name" value="TONB_DEPENDENT_REC_3"/>
    <property type="match status" value="1"/>
</dbReference>
<evidence type="ECO:0000256" key="3">
    <source>
        <dbReference type="ARBA" id="ARBA00022448"/>
    </source>
</evidence>
<evidence type="ECO:0000256" key="1">
    <source>
        <dbReference type="ARBA" id="ARBA00004571"/>
    </source>
</evidence>
<evidence type="ECO:0000256" key="11">
    <source>
        <dbReference type="PROSITE-ProRule" id="PRU01360"/>
    </source>
</evidence>
<comment type="caution">
    <text evidence="18">The sequence shown here is derived from an EMBL/GenBank/DDBJ whole genome shotgun (WGS) entry which is preliminary data.</text>
</comment>
<protein>
    <submittedName>
        <fullName evidence="18">TonB-dependent hemoglobin/transferrin/lactoferrin family receptor</fullName>
    </submittedName>
</protein>
<evidence type="ECO:0000256" key="2">
    <source>
        <dbReference type="ARBA" id="ARBA00009810"/>
    </source>
</evidence>
<keyword evidence="6 15" id="KW-0732">Signal</keyword>
<dbReference type="Pfam" id="PF00593">
    <property type="entry name" value="TonB_dep_Rec_b-barrel"/>
    <property type="match status" value="1"/>
</dbReference>
<evidence type="ECO:0000256" key="12">
    <source>
        <dbReference type="PROSITE-ProRule" id="PRU10144"/>
    </source>
</evidence>
<dbReference type="SUPFAM" id="SSF56935">
    <property type="entry name" value="Porins"/>
    <property type="match status" value="1"/>
</dbReference>
<evidence type="ECO:0000256" key="7">
    <source>
        <dbReference type="ARBA" id="ARBA00023077"/>
    </source>
</evidence>
<dbReference type="Gene3D" id="2.40.170.20">
    <property type="entry name" value="TonB-dependent receptor, beta-barrel domain"/>
    <property type="match status" value="1"/>
</dbReference>
<evidence type="ECO:0000256" key="15">
    <source>
        <dbReference type="SAM" id="SignalP"/>
    </source>
</evidence>
<dbReference type="InterPro" id="IPR012910">
    <property type="entry name" value="Plug_dom"/>
</dbReference>
<evidence type="ECO:0000256" key="8">
    <source>
        <dbReference type="ARBA" id="ARBA00023136"/>
    </source>
</evidence>
<feature type="chain" id="PRO_5037374625" evidence="15">
    <location>
        <begin position="33"/>
        <end position="763"/>
    </location>
</feature>